<evidence type="ECO:0000313" key="3">
    <source>
        <dbReference type="Proteomes" id="UP001595851"/>
    </source>
</evidence>
<organism evidence="2 3">
    <name type="scientific">Nonomuraea purpurea</name>
    <dbReference type="NCBI Taxonomy" id="1849276"/>
    <lineage>
        <taxon>Bacteria</taxon>
        <taxon>Bacillati</taxon>
        <taxon>Actinomycetota</taxon>
        <taxon>Actinomycetes</taxon>
        <taxon>Streptosporangiales</taxon>
        <taxon>Streptosporangiaceae</taxon>
        <taxon>Nonomuraea</taxon>
    </lineage>
</organism>
<keyword evidence="3" id="KW-1185">Reference proteome</keyword>
<keyword evidence="1" id="KW-1133">Transmembrane helix</keyword>
<evidence type="ECO:0000256" key="1">
    <source>
        <dbReference type="SAM" id="Phobius"/>
    </source>
</evidence>
<dbReference type="RefSeq" id="WP_379534532.1">
    <property type="nucleotide sequence ID" value="NZ_JBHSBI010000036.1"/>
</dbReference>
<accession>A0ABV8GQT4</accession>
<keyword evidence="1" id="KW-0472">Membrane</keyword>
<gene>
    <name evidence="2" type="ORF">ACFOY2_46255</name>
</gene>
<evidence type="ECO:0000313" key="2">
    <source>
        <dbReference type="EMBL" id="MFC4014697.1"/>
    </source>
</evidence>
<keyword evidence="1" id="KW-0812">Transmembrane</keyword>
<comment type="caution">
    <text evidence="2">The sequence shown here is derived from an EMBL/GenBank/DDBJ whole genome shotgun (WGS) entry which is preliminary data.</text>
</comment>
<dbReference type="Proteomes" id="UP001595851">
    <property type="component" value="Unassembled WGS sequence"/>
</dbReference>
<name>A0ABV8GQT4_9ACTN</name>
<feature type="transmembrane region" description="Helical" evidence="1">
    <location>
        <begin position="6"/>
        <end position="32"/>
    </location>
</feature>
<proteinExistence type="predicted"/>
<dbReference type="EMBL" id="JBHSBI010000036">
    <property type="protein sequence ID" value="MFC4014697.1"/>
    <property type="molecule type" value="Genomic_DNA"/>
</dbReference>
<reference evidence="3" key="1">
    <citation type="journal article" date="2019" name="Int. J. Syst. Evol. Microbiol.">
        <title>The Global Catalogue of Microorganisms (GCM) 10K type strain sequencing project: providing services to taxonomists for standard genome sequencing and annotation.</title>
        <authorList>
            <consortium name="The Broad Institute Genomics Platform"/>
            <consortium name="The Broad Institute Genome Sequencing Center for Infectious Disease"/>
            <person name="Wu L."/>
            <person name="Ma J."/>
        </authorList>
    </citation>
    <scope>NUCLEOTIDE SEQUENCE [LARGE SCALE GENOMIC DNA]</scope>
    <source>
        <strain evidence="3">TBRC 1276</strain>
    </source>
</reference>
<sequence length="110" mass="11821">MTATDTVMTLIKWACVASPLVVFVAVCCYMVGARAGRAAGERERGRLAQRLETFTTILRPVAAAARQGKPGFRMPPQDIAVLTLLVDLPGEDGDKIAELEALFHKLGPPD</sequence>
<protein>
    <submittedName>
        <fullName evidence="2">Uncharacterized protein</fullName>
    </submittedName>
</protein>